<evidence type="ECO:0000256" key="4">
    <source>
        <dbReference type="ARBA" id="ARBA00022723"/>
    </source>
</evidence>
<feature type="binding site" evidence="12">
    <location>
        <position position="715"/>
    </location>
    <ligand>
        <name>Zn(2+)</name>
        <dbReference type="ChEBI" id="CHEBI:29105"/>
    </ligand>
</feature>
<dbReference type="eggNOG" id="KOG0188">
    <property type="taxonomic scope" value="Eukaryota"/>
</dbReference>
<dbReference type="FunCoup" id="C1EDP7">
    <property type="interactions" value="1928"/>
</dbReference>
<keyword evidence="7 12" id="KW-0067">ATP-binding</keyword>
<comment type="domain">
    <text evidence="12">Consists of three domains; the N-terminal catalytic domain, the editing domain and the C-terminal C-Ala domain. The editing domain removes incorrectly charged amino acids, while the C-Ala domain, along with tRNA(Ala), serves as a bridge to cooperatively bring together the editing and aminoacylation centers thus stimulating deacylation of misacylated tRNAs.</text>
</comment>
<proteinExistence type="inferred from homology"/>
<dbReference type="SUPFAM" id="SSF55186">
    <property type="entry name" value="ThrRS/AlaRS common domain"/>
    <property type="match status" value="1"/>
</dbReference>
<evidence type="ECO:0000256" key="5">
    <source>
        <dbReference type="ARBA" id="ARBA00022741"/>
    </source>
</evidence>
<dbReference type="Gene3D" id="3.30.980.10">
    <property type="entry name" value="Threonyl-trna Synthetase, Chain A, domain 2"/>
    <property type="match status" value="1"/>
</dbReference>
<dbReference type="GO" id="GO:0009507">
    <property type="term" value="C:chloroplast"/>
    <property type="evidence" value="ECO:0007669"/>
    <property type="project" value="TreeGrafter"/>
</dbReference>
<dbReference type="SUPFAM" id="SSF55681">
    <property type="entry name" value="Class II aaRS and biotin synthetases"/>
    <property type="match status" value="1"/>
</dbReference>
<accession>C1EDP7</accession>
<keyword evidence="2 12" id="KW-0820">tRNA-binding</keyword>
<comment type="cofactor">
    <cofactor evidence="12">
        <name>Zn(2+)</name>
        <dbReference type="ChEBI" id="CHEBI:29105"/>
    </cofactor>
    <text evidence="12">Binds 1 zinc ion per subunit.</text>
</comment>
<dbReference type="KEGG" id="mis:MICPUN_62346"/>
<comment type="subcellular location">
    <subcellularLocation>
        <location evidence="12">Mitochondrion</location>
    </subcellularLocation>
    <subcellularLocation>
        <location evidence="12">Cytoplasm</location>
    </subcellularLocation>
</comment>
<dbReference type="GO" id="GO:0008270">
    <property type="term" value="F:zinc ion binding"/>
    <property type="evidence" value="ECO:0007669"/>
    <property type="project" value="UniProtKB-UniRule"/>
</dbReference>
<keyword evidence="5 12" id="KW-0547">Nucleotide-binding</keyword>
<dbReference type="Pfam" id="PF02272">
    <property type="entry name" value="DHHA1"/>
    <property type="match status" value="1"/>
</dbReference>
<dbReference type="Gene3D" id="2.40.30.130">
    <property type="match status" value="1"/>
</dbReference>
<keyword evidence="6 12" id="KW-0862">Zinc</keyword>
<dbReference type="Pfam" id="PF07973">
    <property type="entry name" value="tRNA_SAD"/>
    <property type="match status" value="1"/>
</dbReference>
<sequence>MDPMKEWPAQRIRQTFLDFFEGKEHTVVPSSPVVPHDDPTLLFANAGMNQFKPCFLGTADPKGPLAKLKRATDTQKCIRAGGKHNDLDDVGKDTYHHTFFEMLGNWSFGDFFKEEAIGWAWELLTKVYMLPEDRLYATYFGGDPAQGLPPDDEAKEIWLKYLPPHKVLPFDCKDNFWEMGDVGPCGPCTEIHYDRIGGRDASDLVNMDDPNCLEIWNVVFIQFNREEGGVLKPLPAKHVDTGMGFERLASILQGKMSNYDTDVFMPIFDAIQAVTGAEPYAGKLGAEDVGEKDMAYRVVADHVRTLTFAIADGAAPGSDGRNYVLRRVLRRAVRFGREKLGAKQGFFATLVKTVVQLFGDVFPEIVKEEKRVTEIIAEEEESFGRTLLKGVEQFKKIAAKAKEEGRDTVSGAEAFLLWESFGFPVDLVEIMCEENGMKVDNAGFEEAFKEAQEKSRAAGKKGGGRQLLFEAEATAWLANNGVPLTDDSHKYAAGSVPEATVKAILTLDGFVESTENVEGPIGLVLDKTSFYAESGGQVCDVGVIKSGSASATVEDTKVAAGFVLHSCDSVDGAVAVGDAVRCLVDYDRRANIMPNHTMTHCLNYALRRVLGDSVDQKGSLVDDEKLRFDFSHSKAMTPDEIEKVEALVRDQVNAKLAVHTREVALAKAKEISGLRAVFGEVYPDPVRVVSVGPSIDDLLGAPASEDWKGYSIEFCGGTHLANTSDAADFVLLSEEGIAKGVRRIVGATKGAAAAAMKTAADLAAQVAACDALSGAELEKAMAALKGTVDTSVMPAVQRAEIRDAMAKHTKRIAAAMKEAAAAAKANAIAAVEERTTEAKAAGASVFVAQLGDFTDPAALKDAAAVAFKQGVACALFSKDPIKGKAMCYVSVPEGVSLDVKGWLAACCGPIGGKGGGGKGGVAQGQGSDVDGLPAAVDAAKAFAGL</sequence>
<keyword evidence="15" id="KW-1185">Reference proteome</keyword>
<feature type="binding site" evidence="12">
    <location>
        <position position="719"/>
    </location>
    <ligand>
        <name>Zn(2+)</name>
        <dbReference type="ChEBI" id="CHEBI:29105"/>
    </ligand>
</feature>
<dbReference type="SMART" id="SM00863">
    <property type="entry name" value="tRNA_SAD"/>
    <property type="match status" value="1"/>
</dbReference>
<keyword evidence="4 12" id="KW-0479">Metal-binding</keyword>
<dbReference type="InterPro" id="IPR018164">
    <property type="entry name" value="Ala-tRNA-synth_IIc_N"/>
</dbReference>
<name>C1EDP7_MICCC</name>
<keyword evidence="3 12" id="KW-0436">Ligase</keyword>
<keyword evidence="10 12" id="KW-0030">Aminoacyl-tRNA synthetase</keyword>
<dbReference type="Proteomes" id="UP000002009">
    <property type="component" value="Chromosome 11"/>
</dbReference>
<evidence type="ECO:0000256" key="3">
    <source>
        <dbReference type="ARBA" id="ARBA00022598"/>
    </source>
</evidence>
<dbReference type="InterPro" id="IPR050058">
    <property type="entry name" value="Ala-tRNA_ligase"/>
</dbReference>
<dbReference type="InterPro" id="IPR009000">
    <property type="entry name" value="Transl_B-barrel_sf"/>
</dbReference>
<evidence type="ECO:0000313" key="14">
    <source>
        <dbReference type="EMBL" id="ACO66091.1"/>
    </source>
</evidence>
<evidence type="ECO:0000256" key="10">
    <source>
        <dbReference type="ARBA" id="ARBA00023146"/>
    </source>
</evidence>
<dbReference type="PANTHER" id="PTHR11777:SF9">
    <property type="entry name" value="ALANINE--TRNA LIGASE, CYTOPLASMIC"/>
    <property type="match status" value="1"/>
</dbReference>
<dbReference type="InterPro" id="IPR023033">
    <property type="entry name" value="Ala_tRNA_ligase_euk/bac"/>
</dbReference>
<comment type="subunit">
    <text evidence="12">Monomer.</text>
</comment>
<evidence type="ECO:0000256" key="12">
    <source>
        <dbReference type="HAMAP-Rule" id="MF_03133"/>
    </source>
</evidence>
<protein>
    <recommendedName>
        <fullName evidence="12">Alanine--tRNA ligase</fullName>
        <ecNumber evidence="12">6.1.1.7</ecNumber>
    </recommendedName>
    <alternativeName>
        <fullName evidence="12">Alanyl-tRNA synthetase</fullName>
        <shortName evidence="12">AlaRS</shortName>
    </alternativeName>
</protein>
<evidence type="ECO:0000256" key="8">
    <source>
        <dbReference type="ARBA" id="ARBA00022884"/>
    </source>
</evidence>
<dbReference type="GO" id="GO:0005524">
    <property type="term" value="F:ATP binding"/>
    <property type="evidence" value="ECO:0007669"/>
    <property type="project" value="UniProtKB-UniRule"/>
</dbReference>
<dbReference type="OMA" id="NCLEIWN"/>
<feature type="domain" description="Alanyl-transfer RNA synthetases family profile" evidence="13">
    <location>
        <begin position="7"/>
        <end position="758"/>
    </location>
</feature>
<dbReference type="GO" id="GO:0005739">
    <property type="term" value="C:mitochondrion"/>
    <property type="evidence" value="ECO:0007669"/>
    <property type="project" value="UniProtKB-SubCell"/>
</dbReference>
<dbReference type="OrthoDB" id="2423964at2759"/>
<evidence type="ECO:0000259" key="13">
    <source>
        <dbReference type="PROSITE" id="PS50860"/>
    </source>
</evidence>
<feature type="binding site" evidence="12">
    <location>
        <position position="596"/>
    </location>
    <ligand>
        <name>Zn(2+)</name>
        <dbReference type="ChEBI" id="CHEBI:29105"/>
    </ligand>
</feature>
<keyword evidence="9 12" id="KW-0648">Protein biosynthesis</keyword>
<evidence type="ECO:0000256" key="11">
    <source>
        <dbReference type="ARBA" id="ARBA00048300"/>
    </source>
</evidence>
<dbReference type="InterPro" id="IPR059090">
    <property type="entry name" value="ALA1_helical"/>
</dbReference>
<dbReference type="InterPro" id="IPR018165">
    <property type="entry name" value="Ala-tRNA-synth_IIc_core"/>
</dbReference>
<evidence type="ECO:0000256" key="2">
    <source>
        <dbReference type="ARBA" id="ARBA00022555"/>
    </source>
</evidence>
<dbReference type="FunFam" id="3.30.980.10:FF:000004">
    <property type="entry name" value="Alanine--tRNA ligase, cytoplasmic"/>
    <property type="match status" value="1"/>
</dbReference>
<dbReference type="InterPro" id="IPR012947">
    <property type="entry name" value="tRNA_SAD"/>
</dbReference>
<dbReference type="PRINTS" id="PR00980">
    <property type="entry name" value="TRNASYNTHALA"/>
</dbReference>
<comment type="function">
    <text evidence="12">Catalyzes the attachment of alanine to tRNA(Ala) in a two-step reaction: alanine is first activated by ATP to form Ala-AMP and then transferred to the acceptor end of tRNA(Ala). Also edits incorrectly charged tRNA(Ala) via its editing domain.</text>
</comment>
<dbReference type="InterPro" id="IPR018163">
    <property type="entry name" value="Thr/Ala-tRNA-synth_IIc_edit"/>
</dbReference>
<dbReference type="CDD" id="cd00673">
    <property type="entry name" value="AlaRS_core"/>
    <property type="match status" value="1"/>
</dbReference>
<organism evidence="14 15">
    <name type="scientific">Micromonas commoda (strain RCC299 / NOUM17 / CCMP2709)</name>
    <name type="common">Picoplanktonic green alga</name>
    <dbReference type="NCBI Taxonomy" id="296587"/>
    <lineage>
        <taxon>Eukaryota</taxon>
        <taxon>Viridiplantae</taxon>
        <taxon>Chlorophyta</taxon>
        <taxon>Mamiellophyceae</taxon>
        <taxon>Mamiellales</taxon>
        <taxon>Mamiellaceae</taxon>
        <taxon>Micromonas</taxon>
    </lineage>
</organism>
<evidence type="ECO:0000256" key="1">
    <source>
        <dbReference type="ARBA" id="ARBA00008429"/>
    </source>
</evidence>
<dbReference type="GO" id="GO:0004813">
    <property type="term" value="F:alanine-tRNA ligase activity"/>
    <property type="evidence" value="ECO:0007669"/>
    <property type="project" value="UniProtKB-UniRule"/>
</dbReference>
<dbReference type="Pfam" id="PF26023">
    <property type="entry name" value="ALA1"/>
    <property type="match status" value="1"/>
</dbReference>
<keyword evidence="8 12" id="KW-0694">RNA-binding</keyword>
<dbReference type="PROSITE" id="PS50860">
    <property type="entry name" value="AA_TRNA_LIGASE_II_ALA"/>
    <property type="match status" value="1"/>
</dbReference>
<dbReference type="SUPFAM" id="SSF101353">
    <property type="entry name" value="Putative anticodon-binding domain of alanyl-tRNA synthetase (AlaRS)"/>
    <property type="match status" value="1"/>
</dbReference>
<dbReference type="Pfam" id="PF01411">
    <property type="entry name" value="tRNA-synt_2c"/>
    <property type="match status" value="1"/>
</dbReference>
<dbReference type="InterPro" id="IPR002318">
    <property type="entry name" value="Ala-tRNA-lgiase_IIc"/>
</dbReference>
<dbReference type="PANTHER" id="PTHR11777">
    <property type="entry name" value="ALANYL-TRNA SYNTHETASE"/>
    <property type="match status" value="1"/>
</dbReference>
<dbReference type="Gene3D" id="3.10.310.40">
    <property type="match status" value="1"/>
</dbReference>
<evidence type="ECO:0000256" key="7">
    <source>
        <dbReference type="ARBA" id="ARBA00022840"/>
    </source>
</evidence>
<dbReference type="SUPFAM" id="SSF50447">
    <property type="entry name" value="Translation proteins"/>
    <property type="match status" value="1"/>
</dbReference>
<dbReference type="InterPro" id="IPR045864">
    <property type="entry name" value="aa-tRNA-synth_II/BPL/LPL"/>
</dbReference>
<feature type="binding site" evidence="12">
    <location>
        <position position="600"/>
    </location>
    <ligand>
        <name>Zn(2+)</name>
        <dbReference type="ChEBI" id="CHEBI:29105"/>
    </ligand>
</feature>
<dbReference type="InterPro" id="IPR018162">
    <property type="entry name" value="Ala-tRNA-ligase_IIc_anticod-bd"/>
</dbReference>
<keyword evidence="12" id="KW-0963">Cytoplasm</keyword>
<comment type="similarity">
    <text evidence="1">Belongs to the class-II aminoacyl-tRNA synthetase family. Alax-L subfamily.</text>
</comment>
<dbReference type="InParanoid" id="C1EDP7"/>
<keyword evidence="12" id="KW-0496">Mitochondrion</keyword>
<evidence type="ECO:0000313" key="15">
    <source>
        <dbReference type="Proteomes" id="UP000002009"/>
    </source>
</evidence>
<dbReference type="Gene3D" id="3.30.930.10">
    <property type="entry name" value="Bira Bifunctional Protein, Domain 2"/>
    <property type="match status" value="1"/>
</dbReference>
<dbReference type="NCBIfam" id="TIGR00344">
    <property type="entry name" value="alaS"/>
    <property type="match status" value="1"/>
</dbReference>
<evidence type="ECO:0000256" key="9">
    <source>
        <dbReference type="ARBA" id="ARBA00022917"/>
    </source>
</evidence>
<gene>
    <name evidence="14" type="ORF">MICPUN_62346</name>
</gene>
<dbReference type="EC" id="6.1.1.7" evidence="12"/>
<reference evidence="14 15" key="1">
    <citation type="journal article" date="2009" name="Science">
        <title>Green evolution and dynamic adaptations revealed by genomes of the marine picoeukaryotes Micromonas.</title>
        <authorList>
            <person name="Worden A.Z."/>
            <person name="Lee J.H."/>
            <person name="Mock T."/>
            <person name="Rouze P."/>
            <person name="Simmons M.P."/>
            <person name="Aerts A.L."/>
            <person name="Allen A.E."/>
            <person name="Cuvelier M.L."/>
            <person name="Derelle E."/>
            <person name="Everett M.V."/>
            <person name="Foulon E."/>
            <person name="Grimwood J."/>
            <person name="Gundlach H."/>
            <person name="Henrissat B."/>
            <person name="Napoli C."/>
            <person name="McDonald S.M."/>
            <person name="Parker M.S."/>
            <person name="Rombauts S."/>
            <person name="Salamov A."/>
            <person name="Von Dassow P."/>
            <person name="Badger J.H."/>
            <person name="Coutinho P.M."/>
            <person name="Demir E."/>
            <person name="Dubchak I."/>
            <person name="Gentemann C."/>
            <person name="Eikrem W."/>
            <person name="Gready J.E."/>
            <person name="John U."/>
            <person name="Lanier W."/>
            <person name="Lindquist E.A."/>
            <person name="Lucas S."/>
            <person name="Mayer K.F."/>
            <person name="Moreau H."/>
            <person name="Not F."/>
            <person name="Otillar R."/>
            <person name="Panaud O."/>
            <person name="Pangilinan J."/>
            <person name="Paulsen I."/>
            <person name="Piegu B."/>
            <person name="Poliakov A."/>
            <person name="Robbens S."/>
            <person name="Schmutz J."/>
            <person name="Toulza E."/>
            <person name="Wyss T."/>
            <person name="Zelensky A."/>
            <person name="Zhou K."/>
            <person name="Armbrust E.V."/>
            <person name="Bhattacharya D."/>
            <person name="Goodenough U.W."/>
            <person name="Van de Peer Y."/>
            <person name="Grigoriev I.V."/>
        </authorList>
    </citation>
    <scope>NUCLEOTIDE SEQUENCE [LARGE SCALE GENOMIC DNA]</scope>
    <source>
        <strain evidence="15">RCC299 / NOUM17</strain>
    </source>
</reference>
<dbReference type="RefSeq" id="XP_002504833.1">
    <property type="nucleotide sequence ID" value="XM_002504787.1"/>
</dbReference>
<dbReference type="AlphaFoldDB" id="C1EDP7"/>
<dbReference type="GO" id="GO:0000049">
    <property type="term" value="F:tRNA binding"/>
    <property type="evidence" value="ECO:0007669"/>
    <property type="project" value="UniProtKB-KW"/>
</dbReference>
<evidence type="ECO:0000256" key="6">
    <source>
        <dbReference type="ARBA" id="ARBA00022833"/>
    </source>
</evidence>
<dbReference type="EMBL" id="CP001330">
    <property type="protein sequence ID" value="ACO66091.1"/>
    <property type="molecule type" value="Genomic_DNA"/>
</dbReference>
<comment type="catalytic activity">
    <reaction evidence="11 12">
        <text>tRNA(Ala) + L-alanine + ATP = L-alanyl-tRNA(Ala) + AMP + diphosphate</text>
        <dbReference type="Rhea" id="RHEA:12540"/>
        <dbReference type="Rhea" id="RHEA-COMP:9657"/>
        <dbReference type="Rhea" id="RHEA-COMP:9923"/>
        <dbReference type="ChEBI" id="CHEBI:30616"/>
        <dbReference type="ChEBI" id="CHEBI:33019"/>
        <dbReference type="ChEBI" id="CHEBI:57972"/>
        <dbReference type="ChEBI" id="CHEBI:78442"/>
        <dbReference type="ChEBI" id="CHEBI:78497"/>
        <dbReference type="ChEBI" id="CHEBI:456215"/>
        <dbReference type="EC" id="6.1.1.7"/>
    </reaction>
</comment>
<dbReference type="STRING" id="296587.C1EDP7"/>
<dbReference type="FunFam" id="3.30.930.10:FF:000011">
    <property type="entry name" value="Alanine--tRNA ligase, cytoplasmic"/>
    <property type="match status" value="1"/>
</dbReference>
<dbReference type="HAMAP" id="MF_00036_B">
    <property type="entry name" value="Ala_tRNA_synth_B"/>
    <property type="match status" value="1"/>
</dbReference>
<dbReference type="GO" id="GO:0002161">
    <property type="term" value="F:aminoacyl-tRNA deacylase activity"/>
    <property type="evidence" value="ECO:0007669"/>
    <property type="project" value="TreeGrafter"/>
</dbReference>
<dbReference type="InterPro" id="IPR003156">
    <property type="entry name" value="DHHA1_dom"/>
</dbReference>
<dbReference type="GO" id="GO:0070143">
    <property type="term" value="P:mitochondrial alanyl-tRNA aminoacylation"/>
    <property type="evidence" value="ECO:0007669"/>
    <property type="project" value="UniProtKB-UniRule"/>
</dbReference>
<dbReference type="GeneID" id="8247255"/>